<proteinExistence type="predicted"/>
<evidence type="ECO:0000313" key="2">
    <source>
        <dbReference type="EMBL" id="EDO26928.1"/>
    </source>
</evidence>
<protein>
    <recommendedName>
        <fullName evidence="1">F5/8 type C domain-containing protein</fullName>
    </recommendedName>
</protein>
<dbReference type="Pfam" id="PF00754">
    <property type="entry name" value="F5_F8_type_C"/>
    <property type="match status" value="1"/>
</dbReference>
<dbReference type="PANTHER" id="PTHR24543">
    <property type="entry name" value="MULTICOPPER OXIDASE-RELATED"/>
    <property type="match status" value="1"/>
</dbReference>
<gene>
    <name evidence="2" type="ORF">NEMVEDRAFT_v1g46194</name>
</gene>
<dbReference type="FunFam" id="2.60.120.260:FF:000016">
    <property type="entry name" value="Contactin-associated protein-like 4 isoform 1"/>
    <property type="match status" value="1"/>
</dbReference>
<dbReference type="InterPro" id="IPR000421">
    <property type="entry name" value="FA58C"/>
</dbReference>
<accession>A7TAP3</accession>
<evidence type="ECO:0000259" key="1">
    <source>
        <dbReference type="PROSITE" id="PS50022"/>
    </source>
</evidence>
<feature type="domain" description="F5/8 type C" evidence="1">
    <location>
        <begin position="50"/>
        <end position="193"/>
    </location>
</feature>
<dbReference type="SUPFAM" id="SSF49785">
    <property type="entry name" value="Galactose-binding domain-like"/>
    <property type="match status" value="2"/>
</dbReference>
<dbReference type="OMA" id="GHICMRE"/>
<dbReference type="CDD" id="cd00057">
    <property type="entry name" value="FA58C"/>
    <property type="match status" value="1"/>
</dbReference>
<dbReference type="Proteomes" id="UP000001593">
    <property type="component" value="Unassembled WGS sequence"/>
</dbReference>
<dbReference type="STRING" id="45351.A7TAP3"/>
<dbReference type="InterPro" id="IPR008979">
    <property type="entry name" value="Galactose-bd-like_sf"/>
</dbReference>
<feature type="non-terminal residue" evidence="2">
    <location>
        <position position="193"/>
    </location>
</feature>
<keyword evidence="3" id="KW-1185">Reference proteome</keyword>
<dbReference type="SMART" id="SM00231">
    <property type="entry name" value="FA58C"/>
    <property type="match status" value="1"/>
</dbReference>
<dbReference type="PhylomeDB" id="A7TAP3"/>
<reference evidence="2 3" key="1">
    <citation type="journal article" date="2007" name="Science">
        <title>Sea anemone genome reveals ancestral eumetazoan gene repertoire and genomic organization.</title>
        <authorList>
            <person name="Putnam N.H."/>
            <person name="Srivastava M."/>
            <person name="Hellsten U."/>
            <person name="Dirks B."/>
            <person name="Chapman J."/>
            <person name="Salamov A."/>
            <person name="Terry A."/>
            <person name="Shapiro H."/>
            <person name="Lindquist E."/>
            <person name="Kapitonov V.V."/>
            <person name="Jurka J."/>
            <person name="Genikhovich G."/>
            <person name="Grigoriev I.V."/>
            <person name="Lucas S.M."/>
            <person name="Steele R.E."/>
            <person name="Finnerty J.R."/>
            <person name="Technau U."/>
            <person name="Martindale M.Q."/>
            <person name="Rokhsar D.S."/>
        </authorList>
    </citation>
    <scope>NUCLEOTIDE SEQUENCE [LARGE SCALE GENOMIC DNA]</scope>
    <source>
        <strain evidence="3">CH2 X CH6</strain>
    </source>
</reference>
<name>A7TAP3_NEMVE</name>
<feature type="non-terminal residue" evidence="2">
    <location>
        <position position="1"/>
    </location>
</feature>
<dbReference type="InParanoid" id="A7TAP3"/>
<dbReference type="Gene3D" id="2.60.120.260">
    <property type="entry name" value="Galactose-binding domain-like"/>
    <property type="match status" value="2"/>
</dbReference>
<dbReference type="EMBL" id="DS474293">
    <property type="protein sequence ID" value="EDO26928.1"/>
    <property type="molecule type" value="Genomic_DNA"/>
</dbReference>
<dbReference type="AlphaFoldDB" id="A7TAP3"/>
<sequence>FRGNRNRNSIVFHRLRRPVAARFVRFYPLSYHGHMSMRVELYGRRYVRRPRPQPSGISNGRLPNKYITASSEWDRFHAAWLARLHRKKKGRYVGAWNQYLQVNFRRAKKVMAVATQGRQDLNQWVTRYYLSYSLDGLHYTKYSLRGRVKVFRGNNNRNTVRRQYLRPAIRAVSVRFHPVSWRSHISMRVELYG</sequence>
<dbReference type="PROSITE" id="PS50022">
    <property type="entry name" value="FA58C_3"/>
    <property type="match status" value="2"/>
</dbReference>
<feature type="domain" description="F5/8 type C" evidence="1">
    <location>
        <begin position="1"/>
        <end position="44"/>
    </location>
</feature>
<dbReference type="HOGENOM" id="CLU_030066_1_0_1"/>
<evidence type="ECO:0000313" key="3">
    <source>
        <dbReference type="Proteomes" id="UP000001593"/>
    </source>
</evidence>
<dbReference type="PANTHER" id="PTHR24543:SF325">
    <property type="entry name" value="F5_8 TYPE C DOMAIN-CONTAINING PROTEIN"/>
    <property type="match status" value="1"/>
</dbReference>
<organism evidence="2 3">
    <name type="scientific">Nematostella vectensis</name>
    <name type="common">Starlet sea anemone</name>
    <dbReference type="NCBI Taxonomy" id="45351"/>
    <lineage>
        <taxon>Eukaryota</taxon>
        <taxon>Metazoa</taxon>
        <taxon>Cnidaria</taxon>
        <taxon>Anthozoa</taxon>
        <taxon>Hexacorallia</taxon>
        <taxon>Actiniaria</taxon>
        <taxon>Edwardsiidae</taxon>
        <taxon>Nematostella</taxon>
    </lineage>
</organism>